<protein>
    <recommendedName>
        <fullName evidence="3">PHD-type domain-containing protein</fullName>
    </recommendedName>
</protein>
<dbReference type="InterPro" id="IPR011011">
    <property type="entry name" value="Znf_FYVE_PHD"/>
</dbReference>
<sequence>MGDRDSDLLVCDGNERNGCENVCHFDCCGLPSVPTGDWYCDDCSTNSTSMRTSRRRRTPQPQIVLTANGQEYTAENLAQVMHDAVQLDLLMRDGSLENRGKLLPKVISHLRKWRSEGGLEFRRALSRGVLNAIAQWMWPGNEIETGMRAENMRFSLLQYIKSCLSSLTFKDVKKSGIGVAIVKCSRSTHEAERNRFLQDSILNKFVQLSVEQRQLQQQRRGLLERVESYKASASSSSRDHTDSPMTTAATRNSTKNPNYALPASTRSIPAKVVGSAAVAQMLSAQSEARGLKRRVSSEPKTFLQDVQRRHTPQKLSLQDRRKKLSNALRNVIHSRVLCTHTKYSEKEQKKLTELSTRASFKQYPREVKHAIETTDVIYHNDTDMDVVKKTLGLTSESMAFNLDNIIQFAEYDMPPRS</sequence>
<dbReference type="SUPFAM" id="SSF57903">
    <property type="entry name" value="FYVE/PHD zinc finger"/>
    <property type="match status" value="1"/>
</dbReference>
<organism evidence="2">
    <name type="scientific">Mucochytrium quahogii</name>
    <dbReference type="NCBI Taxonomy" id="96639"/>
    <lineage>
        <taxon>Eukaryota</taxon>
        <taxon>Sar</taxon>
        <taxon>Stramenopiles</taxon>
        <taxon>Bigyra</taxon>
        <taxon>Labyrinthulomycetes</taxon>
        <taxon>Thraustochytrida</taxon>
        <taxon>Thraustochytriidae</taxon>
        <taxon>Mucochytrium</taxon>
    </lineage>
</organism>
<gene>
    <name evidence="2" type="ORF">QSP1433_LOCUS6539</name>
</gene>
<proteinExistence type="predicted"/>
<feature type="compositionally biased region" description="Polar residues" evidence="1">
    <location>
        <begin position="243"/>
        <end position="257"/>
    </location>
</feature>
<dbReference type="InterPro" id="IPR013083">
    <property type="entry name" value="Znf_RING/FYVE/PHD"/>
</dbReference>
<dbReference type="Gene3D" id="3.30.40.10">
    <property type="entry name" value="Zinc/RING finger domain, C3HC4 (zinc finger)"/>
    <property type="match status" value="1"/>
</dbReference>
<accession>A0A7S2WCG3</accession>
<dbReference type="AlphaFoldDB" id="A0A7S2WCG3"/>
<dbReference type="EMBL" id="HBHK01010473">
    <property type="protein sequence ID" value="CAD9679424.1"/>
    <property type="molecule type" value="Transcribed_RNA"/>
</dbReference>
<evidence type="ECO:0000256" key="1">
    <source>
        <dbReference type="SAM" id="MobiDB-lite"/>
    </source>
</evidence>
<name>A0A7S2WCG3_9STRA</name>
<dbReference type="Gene3D" id="1.20.930.10">
    <property type="entry name" value="Conserved domain common to transcription factors TFIIS, elongin A, CRSP70"/>
    <property type="match status" value="1"/>
</dbReference>
<reference evidence="2" key="1">
    <citation type="submission" date="2021-01" db="EMBL/GenBank/DDBJ databases">
        <authorList>
            <person name="Corre E."/>
            <person name="Pelletier E."/>
            <person name="Niang G."/>
            <person name="Scheremetjew M."/>
            <person name="Finn R."/>
            <person name="Kale V."/>
            <person name="Holt S."/>
            <person name="Cochrane G."/>
            <person name="Meng A."/>
            <person name="Brown T."/>
            <person name="Cohen L."/>
        </authorList>
    </citation>
    <scope>NUCLEOTIDE SEQUENCE</scope>
    <source>
        <strain evidence="2">NY070348D</strain>
    </source>
</reference>
<evidence type="ECO:0000313" key="2">
    <source>
        <dbReference type="EMBL" id="CAD9679424.1"/>
    </source>
</evidence>
<dbReference type="InterPro" id="IPR035441">
    <property type="entry name" value="TFIIS/LEDGF_dom_sf"/>
</dbReference>
<feature type="region of interest" description="Disordered" evidence="1">
    <location>
        <begin position="226"/>
        <end position="262"/>
    </location>
</feature>
<evidence type="ECO:0008006" key="3">
    <source>
        <dbReference type="Google" id="ProtNLM"/>
    </source>
</evidence>